<accession>A0AAV4NK33</accession>
<organism evidence="1 2">
    <name type="scientific">Caerostris darwini</name>
    <dbReference type="NCBI Taxonomy" id="1538125"/>
    <lineage>
        <taxon>Eukaryota</taxon>
        <taxon>Metazoa</taxon>
        <taxon>Ecdysozoa</taxon>
        <taxon>Arthropoda</taxon>
        <taxon>Chelicerata</taxon>
        <taxon>Arachnida</taxon>
        <taxon>Araneae</taxon>
        <taxon>Araneomorphae</taxon>
        <taxon>Entelegynae</taxon>
        <taxon>Araneoidea</taxon>
        <taxon>Araneidae</taxon>
        <taxon>Caerostris</taxon>
    </lineage>
</organism>
<evidence type="ECO:0000313" key="2">
    <source>
        <dbReference type="Proteomes" id="UP001054837"/>
    </source>
</evidence>
<proteinExistence type="predicted"/>
<sequence>MSHLLCPIEIFNSERSKTIQKSKITSRSTRVNGNRGISLISPIWILKVLFRLSKGPCDRGRLLAPLNRGSLRSEKAHCFYIKELWLIKG</sequence>
<reference evidence="1 2" key="1">
    <citation type="submission" date="2021-06" db="EMBL/GenBank/DDBJ databases">
        <title>Caerostris darwini draft genome.</title>
        <authorList>
            <person name="Kono N."/>
            <person name="Arakawa K."/>
        </authorList>
    </citation>
    <scope>NUCLEOTIDE SEQUENCE [LARGE SCALE GENOMIC DNA]</scope>
</reference>
<comment type="caution">
    <text evidence="1">The sequence shown here is derived from an EMBL/GenBank/DDBJ whole genome shotgun (WGS) entry which is preliminary data.</text>
</comment>
<gene>
    <name evidence="1" type="ORF">CDAR_48951</name>
</gene>
<dbReference type="AlphaFoldDB" id="A0AAV4NK33"/>
<protein>
    <submittedName>
        <fullName evidence="1">Uncharacterized protein</fullName>
    </submittedName>
</protein>
<dbReference type="EMBL" id="BPLQ01001709">
    <property type="protein sequence ID" value="GIX84306.1"/>
    <property type="molecule type" value="Genomic_DNA"/>
</dbReference>
<keyword evidence="2" id="KW-1185">Reference proteome</keyword>
<evidence type="ECO:0000313" key="1">
    <source>
        <dbReference type="EMBL" id="GIX84306.1"/>
    </source>
</evidence>
<dbReference type="Proteomes" id="UP001054837">
    <property type="component" value="Unassembled WGS sequence"/>
</dbReference>
<name>A0AAV4NK33_9ARAC</name>